<dbReference type="Pfam" id="PF07929">
    <property type="entry name" value="PRiA4_ORF3"/>
    <property type="match status" value="1"/>
</dbReference>
<organism evidence="3 5">
    <name type="scientific">Anaerobacillus isosaccharinicus</name>
    <dbReference type="NCBI Taxonomy" id="1532552"/>
    <lineage>
        <taxon>Bacteria</taxon>
        <taxon>Bacillati</taxon>
        <taxon>Bacillota</taxon>
        <taxon>Bacilli</taxon>
        <taxon>Bacillales</taxon>
        <taxon>Bacillaceae</taxon>
        <taxon>Anaerobacillus</taxon>
    </lineage>
</organism>
<evidence type="ECO:0000259" key="2">
    <source>
        <dbReference type="Pfam" id="PF22016"/>
    </source>
</evidence>
<evidence type="ECO:0000313" key="5">
    <source>
        <dbReference type="Proteomes" id="UP000180175"/>
    </source>
</evidence>
<dbReference type="AlphaFoldDB" id="A0A1S2LF54"/>
<feature type="domain" description="DUF6933" evidence="2">
    <location>
        <begin position="3"/>
        <end position="157"/>
    </location>
</feature>
<keyword evidence="5" id="KW-1185">Reference proteome</keyword>
<evidence type="ECO:0000313" key="3">
    <source>
        <dbReference type="EMBL" id="OIJ10870.1"/>
    </source>
</evidence>
<dbReference type="InterPro" id="IPR024047">
    <property type="entry name" value="MM3350-like_sf"/>
</dbReference>
<accession>A0A1S2LF54</accession>
<proteinExistence type="predicted"/>
<dbReference type="Proteomes" id="UP000180175">
    <property type="component" value="Chromosome"/>
</dbReference>
<dbReference type="RefSeq" id="WP_071318078.1">
    <property type="nucleotide sequence ID" value="NZ_CP063356.2"/>
</dbReference>
<dbReference type="KEGG" id="aia:AWH56_021350"/>
<protein>
    <submittedName>
        <fullName evidence="4">Plasmid pRiA4b ORF-3 family protein</fullName>
    </submittedName>
</protein>
<dbReference type="InterPro" id="IPR012912">
    <property type="entry name" value="Plasmid_pRiA4b_Orf3-like"/>
</dbReference>
<dbReference type="SUPFAM" id="SSF159941">
    <property type="entry name" value="MM3350-like"/>
    <property type="match status" value="1"/>
</dbReference>
<evidence type="ECO:0000259" key="1">
    <source>
        <dbReference type="Pfam" id="PF07929"/>
    </source>
</evidence>
<reference evidence="3 5" key="1">
    <citation type="submission" date="2016-10" db="EMBL/GenBank/DDBJ databases">
        <title>Draft genome sequences of four alkaliphilic bacteria belonging to the Anaerobacillus genus.</title>
        <authorList>
            <person name="Bassil N.M."/>
            <person name="Lloyd J.R."/>
        </authorList>
    </citation>
    <scope>NUCLEOTIDE SEQUENCE [LARGE SCALE GENOMIC DNA]</scope>
    <source>
        <strain evidence="3 5">NB2006</strain>
    </source>
</reference>
<dbReference type="PANTHER" id="PTHR41878:SF1">
    <property type="entry name" value="TNPR PROTEIN"/>
    <property type="match status" value="1"/>
</dbReference>
<reference evidence="4 5" key="3">
    <citation type="journal article" date="2019" name="Int. J. Syst. Evol. Microbiol.">
        <title>Anaerobacillus isosaccharinicus sp. nov., an alkaliphilic bacterium which degrades isosaccharinic acid.</title>
        <authorList>
            <person name="Bassil N.M."/>
            <person name="Lloyd J.R."/>
        </authorList>
    </citation>
    <scope>NUCLEOTIDE SEQUENCE [LARGE SCALE GENOMIC DNA]</scope>
    <source>
        <strain evidence="4 5">NB2006</strain>
    </source>
</reference>
<feature type="domain" description="Plasmid pRiA4b Orf3-like" evidence="1">
    <location>
        <begin position="176"/>
        <end position="355"/>
    </location>
</feature>
<reference evidence="4" key="4">
    <citation type="submission" date="2020-10" db="EMBL/GenBank/DDBJ databases">
        <authorList>
            <person name="Bassil N.M."/>
            <person name="Lloyd J.R."/>
        </authorList>
    </citation>
    <scope>NUCLEOTIDE SEQUENCE</scope>
    <source>
        <strain evidence="4">NB2006</strain>
    </source>
</reference>
<sequence length="364" mass="43028">MFVQCTKKLLDELKIKNVPENEEEVLFSWHANVITINRKKAVVFVNDQNRYVIALYGLKAKDFKKLDQLFLDAVKETFQAECIKNEIIEQFIQHSKQVVYGKTKNRTSVARMNRSCEDFQYQAQEFEQSSIIQSAVSKFASSFLVGNGNGEYIQPNEKMYEALEMFFEQPIFGCEAYELKVTLELEKYRVWRKVIVPSHFTFRNLHKIIQLVFGWQNYHLHDFYIYDDDRPILNLVCDEEAFAYSDKNDTPMLFDHEKRLNDYLPACKKVKYTYDFGDHWEHSIKVTKVYDAYSKNYPECIDGEGSTPPEDVGGEGGYEYFREILANTSHPEYENMLQWGRSQEYKEFDLNEVNRELKLNSDRL</sequence>
<dbReference type="PANTHER" id="PTHR41878">
    <property type="entry name" value="LEXA REPRESSOR-RELATED"/>
    <property type="match status" value="1"/>
</dbReference>
<dbReference type="Gene3D" id="3.10.290.30">
    <property type="entry name" value="MM3350-like"/>
    <property type="match status" value="1"/>
</dbReference>
<name>A0A1S2LF54_9BACI</name>
<dbReference type="Pfam" id="PF22016">
    <property type="entry name" value="DUF6933"/>
    <property type="match status" value="1"/>
</dbReference>
<dbReference type="EMBL" id="CP063356">
    <property type="protein sequence ID" value="QOY35217.1"/>
    <property type="molecule type" value="Genomic_DNA"/>
</dbReference>
<dbReference type="OrthoDB" id="9801392at2"/>
<reference evidence="4 5" key="2">
    <citation type="journal article" date="2017" name="Genome Announc.">
        <title>Draft Genome Sequences of Four Alkaliphilic Bacteria Belonging to the Anaerobacillus Genus.</title>
        <authorList>
            <person name="Bassil N.M."/>
            <person name="Lloyd J.R."/>
        </authorList>
    </citation>
    <scope>NUCLEOTIDE SEQUENCE [LARGE SCALE GENOMIC DNA]</scope>
    <source>
        <strain evidence="4 5">NB2006</strain>
    </source>
</reference>
<gene>
    <name evidence="4" type="ORF">AWH56_021350</name>
    <name evidence="3" type="ORF">AWH56_16350</name>
</gene>
<dbReference type="InterPro" id="IPR053864">
    <property type="entry name" value="DUF6933"/>
</dbReference>
<evidence type="ECO:0000313" key="4">
    <source>
        <dbReference type="EMBL" id="QOY35217.1"/>
    </source>
</evidence>
<dbReference type="EMBL" id="LQXD01000143">
    <property type="protein sequence ID" value="OIJ10870.1"/>
    <property type="molecule type" value="Genomic_DNA"/>
</dbReference>